<feature type="transmembrane region" description="Helical" evidence="1">
    <location>
        <begin position="71"/>
        <end position="93"/>
    </location>
</feature>
<reference evidence="2 3" key="1">
    <citation type="submission" date="2020-08" db="EMBL/GenBank/DDBJ databases">
        <title>Sequencing the genomes of 1000 actinobacteria strains.</title>
        <authorList>
            <person name="Klenk H.-P."/>
        </authorList>
    </citation>
    <scope>NUCLEOTIDE SEQUENCE [LARGE SCALE GENOMIC DNA]</scope>
    <source>
        <strain evidence="2 3">DSM 22826</strain>
    </source>
</reference>
<feature type="transmembrane region" description="Helical" evidence="1">
    <location>
        <begin position="105"/>
        <end position="130"/>
    </location>
</feature>
<dbReference type="EMBL" id="JACHVS010000001">
    <property type="protein sequence ID" value="MBB2994890.1"/>
    <property type="molecule type" value="Genomic_DNA"/>
</dbReference>
<accession>A0A839QG77</accession>
<keyword evidence="3" id="KW-1185">Reference proteome</keyword>
<dbReference type="Proteomes" id="UP000523000">
    <property type="component" value="Unassembled WGS sequence"/>
</dbReference>
<feature type="transmembrane region" description="Helical" evidence="1">
    <location>
        <begin position="150"/>
        <end position="174"/>
    </location>
</feature>
<keyword evidence="1" id="KW-1133">Transmembrane helix</keyword>
<organism evidence="2 3">
    <name type="scientific">Paeniglutamicibacter cryotolerans</name>
    <dbReference type="NCBI Taxonomy" id="670079"/>
    <lineage>
        <taxon>Bacteria</taxon>
        <taxon>Bacillati</taxon>
        <taxon>Actinomycetota</taxon>
        <taxon>Actinomycetes</taxon>
        <taxon>Micrococcales</taxon>
        <taxon>Micrococcaceae</taxon>
        <taxon>Paeniglutamicibacter</taxon>
    </lineage>
</organism>
<comment type="caution">
    <text evidence="2">The sequence shown here is derived from an EMBL/GenBank/DDBJ whole genome shotgun (WGS) entry which is preliminary data.</text>
</comment>
<evidence type="ECO:0000313" key="2">
    <source>
        <dbReference type="EMBL" id="MBB2994890.1"/>
    </source>
</evidence>
<feature type="transmembrane region" description="Helical" evidence="1">
    <location>
        <begin position="181"/>
        <end position="200"/>
    </location>
</feature>
<feature type="transmembrane region" description="Helical" evidence="1">
    <location>
        <begin position="30"/>
        <end position="51"/>
    </location>
</feature>
<feature type="transmembrane region" description="Helical" evidence="1">
    <location>
        <begin position="206"/>
        <end position="224"/>
    </location>
</feature>
<evidence type="ECO:0008006" key="4">
    <source>
        <dbReference type="Google" id="ProtNLM"/>
    </source>
</evidence>
<proteinExistence type="predicted"/>
<dbReference type="RefSeq" id="WP_183510216.1">
    <property type="nucleotide sequence ID" value="NZ_BAABGK010000013.1"/>
</dbReference>
<name>A0A839QG77_9MICC</name>
<evidence type="ECO:0000256" key="1">
    <source>
        <dbReference type="SAM" id="Phobius"/>
    </source>
</evidence>
<protein>
    <recommendedName>
        <fullName evidence="4">DUF4386 family protein</fullName>
    </recommendedName>
</protein>
<evidence type="ECO:0000313" key="3">
    <source>
        <dbReference type="Proteomes" id="UP000523000"/>
    </source>
</evidence>
<keyword evidence="1" id="KW-0812">Transmembrane</keyword>
<sequence>MIPESSPAPSIIRPQADWSALRFFTKRGTATALIIGGVLNLLASVLIQFWLDAAGGERSVALVENPGLGLVATSLNLLAIPLMLLGFGGLLRLASRRAPVLSRVAWGASIVGLGAFFVMTASVLVLYSVAAESSPEIPAPVLAAINGQSGSWVFLGVFALFMIVNPLGIILSAVAFLRSRIIPLWATLSLLAFLIADFVLPPLPFIDWHVLFLAFAGGTAWAVLKTGEECWADAGELG</sequence>
<gene>
    <name evidence="2" type="ORF">E9229_001081</name>
</gene>
<dbReference type="AlphaFoldDB" id="A0A839QG77"/>
<keyword evidence="1" id="KW-0472">Membrane</keyword>